<feature type="domain" description="EamA" evidence="6">
    <location>
        <begin position="10"/>
        <end position="136"/>
    </location>
</feature>
<feature type="transmembrane region" description="Helical" evidence="5">
    <location>
        <begin position="69"/>
        <end position="88"/>
    </location>
</feature>
<dbReference type="PANTHER" id="PTHR32322:SF9">
    <property type="entry name" value="AMINO-ACID METABOLITE EFFLUX PUMP-RELATED"/>
    <property type="match status" value="1"/>
</dbReference>
<dbReference type="SUPFAM" id="SSF103481">
    <property type="entry name" value="Multidrug resistance efflux transporter EmrE"/>
    <property type="match status" value="2"/>
</dbReference>
<dbReference type="InterPro" id="IPR050638">
    <property type="entry name" value="AA-Vitamin_Transporters"/>
</dbReference>
<comment type="caution">
    <text evidence="7">The sequence shown here is derived from an EMBL/GenBank/DDBJ whole genome shotgun (WGS) entry which is preliminary data.</text>
</comment>
<gene>
    <name evidence="7" type="ORF">LCGC14_0213720</name>
</gene>
<dbReference type="Pfam" id="PF00892">
    <property type="entry name" value="EamA"/>
    <property type="match status" value="2"/>
</dbReference>
<dbReference type="EMBL" id="LAZR01000099">
    <property type="protein sequence ID" value="KKN91897.1"/>
    <property type="molecule type" value="Genomic_DNA"/>
</dbReference>
<feature type="domain" description="EamA" evidence="6">
    <location>
        <begin position="147"/>
        <end position="277"/>
    </location>
</feature>
<evidence type="ECO:0000313" key="7">
    <source>
        <dbReference type="EMBL" id="KKN91897.1"/>
    </source>
</evidence>
<evidence type="ECO:0000256" key="4">
    <source>
        <dbReference type="ARBA" id="ARBA00023136"/>
    </source>
</evidence>
<evidence type="ECO:0000256" key="1">
    <source>
        <dbReference type="ARBA" id="ARBA00004141"/>
    </source>
</evidence>
<protein>
    <recommendedName>
        <fullName evidence="6">EamA domain-containing protein</fullName>
    </recommendedName>
</protein>
<evidence type="ECO:0000256" key="3">
    <source>
        <dbReference type="ARBA" id="ARBA00022989"/>
    </source>
</evidence>
<feature type="transmembrane region" description="Helical" evidence="5">
    <location>
        <begin position="39"/>
        <end position="57"/>
    </location>
</feature>
<dbReference type="InterPro" id="IPR000620">
    <property type="entry name" value="EamA_dom"/>
</dbReference>
<evidence type="ECO:0000256" key="5">
    <source>
        <dbReference type="SAM" id="Phobius"/>
    </source>
</evidence>
<feature type="transmembrane region" description="Helical" evidence="5">
    <location>
        <begin position="236"/>
        <end position="254"/>
    </location>
</feature>
<feature type="transmembrane region" description="Helical" evidence="5">
    <location>
        <begin position="120"/>
        <end position="140"/>
    </location>
</feature>
<feature type="transmembrane region" description="Helical" evidence="5">
    <location>
        <begin position="146"/>
        <end position="165"/>
    </location>
</feature>
<feature type="transmembrane region" description="Helical" evidence="5">
    <location>
        <begin position="177"/>
        <end position="196"/>
    </location>
</feature>
<evidence type="ECO:0000259" key="6">
    <source>
        <dbReference type="Pfam" id="PF00892"/>
    </source>
</evidence>
<name>A0A0F9UWR1_9ZZZZ</name>
<feature type="transmembrane region" description="Helical" evidence="5">
    <location>
        <begin position="260"/>
        <end position="278"/>
    </location>
</feature>
<reference evidence="7" key="1">
    <citation type="journal article" date="2015" name="Nature">
        <title>Complex archaea that bridge the gap between prokaryotes and eukaryotes.</title>
        <authorList>
            <person name="Spang A."/>
            <person name="Saw J.H."/>
            <person name="Jorgensen S.L."/>
            <person name="Zaremba-Niedzwiedzka K."/>
            <person name="Martijn J."/>
            <person name="Lind A.E."/>
            <person name="van Eijk R."/>
            <person name="Schleper C."/>
            <person name="Guy L."/>
            <person name="Ettema T.J."/>
        </authorList>
    </citation>
    <scope>NUCLEOTIDE SEQUENCE</scope>
</reference>
<dbReference type="PANTHER" id="PTHR32322">
    <property type="entry name" value="INNER MEMBRANE TRANSPORTER"/>
    <property type="match status" value="1"/>
</dbReference>
<evidence type="ECO:0000256" key="2">
    <source>
        <dbReference type="ARBA" id="ARBA00022692"/>
    </source>
</evidence>
<keyword evidence="3 5" id="KW-1133">Transmembrane helix</keyword>
<dbReference type="InterPro" id="IPR037185">
    <property type="entry name" value="EmrE-like"/>
</dbReference>
<keyword evidence="4 5" id="KW-0472">Membrane</keyword>
<proteinExistence type="predicted"/>
<feature type="transmembrane region" description="Helical" evidence="5">
    <location>
        <begin position="94"/>
        <end position="113"/>
    </location>
</feature>
<sequence length="284" mass="29212">MSLTPHYRTLLFTVIAMLAFAGNSLLCRAALSQTDIDPASFTAVRIVSGALALWLIMRLRTSGQPLGGNWRSAAALCIYATAFSIAYLHLDTGVGALLLFGAVQISMVGWGIWRGERPGRWQILGLLLAMLGLIAFLLPGGDAPSVSGAALMVLAGVAWGAYSLLGRGVADPVAATTGNFLRATPLALAVLLVFVQSASLDAAGFGLAVLSGALASGVGYAIWYQALRGLSALQGAGVQLSVPVLAALAAAVLLQENLTLRLLVASCLVLGGIVMILAERAAAR</sequence>
<dbReference type="AlphaFoldDB" id="A0A0F9UWR1"/>
<accession>A0A0F9UWR1</accession>
<organism evidence="7">
    <name type="scientific">marine sediment metagenome</name>
    <dbReference type="NCBI Taxonomy" id="412755"/>
    <lineage>
        <taxon>unclassified sequences</taxon>
        <taxon>metagenomes</taxon>
        <taxon>ecological metagenomes</taxon>
    </lineage>
</organism>
<feature type="transmembrane region" description="Helical" evidence="5">
    <location>
        <begin position="202"/>
        <end position="224"/>
    </location>
</feature>
<comment type="subcellular location">
    <subcellularLocation>
        <location evidence="1">Membrane</location>
        <topology evidence="1">Multi-pass membrane protein</topology>
    </subcellularLocation>
</comment>
<keyword evidence="2 5" id="KW-0812">Transmembrane</keyword>
<dbReference type="GO" id="GO:0016020">
    <property type="term" value="C:membrane"/>
    <property type="evidence" value="ECO:0007669"/>
    <property type="project" value="UniProtKB-SubCell"/>
</dbReference>